<dbReference type="OrthoDB" id="3712030at2"/>
<dbReference type="EMBL" id="CP016379">
    <property type="protein sequence ID" value="AZR74327.1"/>
    <property type="molecule type" value="Genomic_DNA"/>
</dbReference>
<sequence>MKVPKGTWVQIRQIVLKPEERAPQVPNDTKKVPLELRVKGFLEEDASIGDEVTITTLIGRKLKGRLEAVNPRYEHDFGEPIPELLTIGQKLRQFLFEEE</sequence>
<dbReference type="AlphaFoldDB" id="A0A3Q9HSM2"/>
<gene>
    <name evidence="1" type="ORF">BBF96_13565</name>
</gene>
<proteinExistence type="predicted"/>
<reference evidence="1 2" key="1">
    <citation type="submission" date="2016-07" db="EMBL/GenBank/DDBJ databases">
        <title>Genome and transcriptome analysis of iron-reducing fermentative bacteria Anoxybacter fermentans.</title>
        <authorList>
            <person name="Zeng X."/>
            <person name="Shao Z."/>
        </authorList>
    </citation>
    <scope>NUCLEOTIDE SEQUENCE [LARGE SCALE GENOMIC DNA]</scope>
    <source>
        <strain evidence="1 2">DY22613</strain>
    </source>
</reference>
<accession>A0A3Q9HSM2</accession>
<dbReference type="NCBIfam" id="NF040739">
    <property type="entry name" value="ornith_OrtA"/>
    <property type="match status" value="1"/>
</dbReference>
<dbReference type="InterPro" id="IPR047755">
    <property type="entry name" value="OrtA"/>
</dbReference>
<evidence type="ECO:0000313" key="1">
    <source>
        <dbReference type="EMBL" id="AZR74327.1"/>
    </source>
</evidence>
<organism evidence="1 2">
    <name type="scientific">Anoxybacter fermentans</name>
    <dbReference type="NCBI Taxonomy" id="1323375"/>
    <lineage>
        <taxon>Bacteria</taxon>
        <taxon>Bacillati</taxon>
        <taxon>Bacillota</taxon>
        <taxon>Clostridia</taxon>
        <taxon>Halanaerobiales</taxon>
        <taxon>Anoxybacter</taxon>
    </lineage>
</organism>
<dbReference type="Proteomes" id="UP000267250">
    <property type="component" value="Chromosome"/>
</dbReference>
<name>A0A3Q9HSM2_9FIRM</name>
<dbReference type="Pfam" id="PF22010">
    <property type="entry name" value="OrtA"/>
    <property type="match status" value="1"/>
</dbReference>
<keyword evidence="2" id="KW-1185">Reference proteome</keyword>
<dbReference type="KEGG" id="aft:BBF96_13565"/>
<evidence type="ECO:0000313" key="2">
    <source>
        <dbReference type="Proteomes" id="UP000267250"/>
    </source>
</evidence>
<protein>
    <submittedName>
        <fullName evidence="1">2-amino-4-ketopentanoate thiolase</fullName>
    </submittedName>
</protein>
<dbReference type="RefSeq" id="WP_127017681.1">
    <property type="nucleotide sequence ID" value="NZ_CP016379.1"/>
</dbReference>